<name>A0A0A9HHH6_ARUDO</name>
<sequence>MEGRGRAEEGLSKPVPPSFWPHTSVNQTGAGLVDGRGGDA</sequence>
<evidence type="ECO:0000256" key="1">
    <source>
        <dbReference type="SAM" id="MobiDB-lite"/>
    </source>
</evidence>
<organism evidence="2">
    <name type="scientific">Arundo donax</name>
    <name type="common">Giant reed</name>
    <name type="synonym">Donax arundinaceus</name>
    <dbReference type="NCBI Taxonomy" id="35708"/>
    <lineage>
        <taxon>Eukaryota</taxon>
        <taxon>Viridiplantae</taxon>
        <taxon>Streptophyta</taxon>
        <taxon>Embryophyta</taxon>
        <taxon>Tracheophyta</taxon>
        <taxon>Spermatophyta</taxon>
        <taxon>Magnoliopsida</taxon>
        <taxon>Liliopsida</taxon>
        <taxon>Poales</taxon>
        <taxon>Poaceae</taxon>
        <taxon>PACMAD clade</taxon>
        <taxon>Arundinoideae</taxon>
        <taxon>Arundineae</taxon>
        <taxon>Arundo</taxon>
    </lineage>
</organism>
<feature type="compositionally biased region" description="Basic and acidic residues" evidence="1">
    <location>
        <begin position="1"/>
        <end position="11"/>
    </location>
</feature>
<dbReference type="AlphaFoldDB" id="A0A0A9HHH6"/>
<dbReference type="EMBL" id="GBRH01163575">
    <property type="protein sequence ID" value="JAE34321.1"/>
    <property type="molecule type" value="Transcribed_RNA"/>
</dbReference>
<reference evidence="2" key="2">
    <citation type="journal article" date="2015" name="Data Brief">
        <title>Shoot transcriptome of the giant reed, Arundo donax.</title>
        <authorList>
            <person name="Barrero R.A."/>
            <person name="Guerrero F.D."/>
            <person name="Moolhuijzen P."/>
            <person name="Goolsby J.A."/>
            <person name="Tidwell J."/>
            <person name="Bellgard S.E."/>
            <person name="Bellgard M.I."/>
        </authorList>
    </citation>
    <scope>NUCLEOTIDE SEQUENCE</scope>
    <source>
        <tissue evidence="2">Shoot tissue taken approximately 20 cm above the soil surface</tissue>
    </source>
</reference>
<feature type="region of interest" description="Disordered" evidence="1">
    <location>
        <begin position="1"/>
        <end position="40"/>
    </location>
</feature>
<proteinExistence type="predicted"/>
<evidence type="ECO:0000313" key="2">
    <source>
        <dbReference type="EMBL" id="JAE34321.1"/>
    </source>
</evidence>
<accession>A0A0A9HHH6</accession>
<reference evidence="2" key="1">
    <citation type="submission" date="2014-09" db="EMBL/GenBank/DDBJ databases">
        <authorList>
            <person name="Magalhaes I.L.F."/>
            <person name="Oliveira U."/>
            <person name="Santos F.R."/>
            <person name="Vidigal T.H.D.A."/>
            <person name="Brescovit A.D."/>
            <person name="Santos A.J."/>
        </authorList>
    </citation>
    <scope>NUCLEOTIDE SEQUENCE</scope>
    <source>
        <tissue evidence="2">Shoot tissue taken approximately 20 cm above the soil surface</tissue>
    </source>
</reference>
<protein>
    <submittedName>
        <fullName evidence="2">Uncharacterized protein</fullName>
    </submittedName>
</protein>